<dbReference type="PANTHER" id="PTHR32347">
    <property type="entry name" value="EFFLUX SYSTEM COMPONENT YKNX-RELATED"/>
    <property type="match status" value="1"/>
</dbReference>
<gene>
    <name evidence="6" type="ORF">U729_2301</name>
</gene>
<dbReference type="Gene3D" id="2.40.420.20">
    <property type="match status" value="1"/>
</dbReference>
<evidence type="ECO:0000313" key="7">
    <source>
        <dbReference type="Proteomes" id="UP000030635"/>
    </source>
</evidence>
<dbReference type="EMBL" id="CP006905">
    <property type="protein sequence ID" value="AIY83233.1"/>
    <property type="molecule type" value="Genomic_DNA"/>
</dbReference>
<feature type="transmembrane region" description="Helical" evidence="3">
    <location>
        <begin position="7"/>
        <end position="25"/>
    </location>
</feature>
<dbReference type="Pfam" id="PF25967">
    <property type="entry name" value="RND-MFP_C"/>
    <property type="match status" value="1"/>
</dbReference>
<keyword evidence="3" id="KW-0472">Membrane</keyword>
<protein>
    <submittedName>
        <fullName evidence="6">HlyD secretion family protein</fullName>
    </submittedName>
</protein>
<dbReference type="AlphaFoldDB" id="A0A0A7FUI6"/>
<evidence type="ECO:0000256" key="1">
    <source>
        <dbReference type="ARBA" id="ARBA00004196"/>
    </source>
</evidence>
<dbReference type="InterPro" id="IPR050465">
    <property type="entry name" value="UPF0194_transport"/>
</dbReference>
<keyword evidence="7" id="KW-1185">Reference proteome</keyword>
<dbReference type="RefSeq" id="WP_039315077.1">
    <property type="nucleotide sequence ID" value="NZ_CP006905.1"/>
</dbReference>
<dbReference type="HOGENOM" id="CLU_018816_14_3_9"/>
<proteinExistence type="predicted"/>
<evidence type="ECO:0000313" key="6">
    <source>
        <dbReference type="EMBL" id="AIY83233.1"/>
    </source>
</evidence>
<name>A0A0A7FUI6_9CLOT</name>
<dbReference type="PANTHER" id="PTHR32347:SF23">
    <property type="entry name" value="BLL5650 PROTEIN"/>
    <property type="match status" value="1"/>
</dbReference>
<keyword evidence="3" id="KW-0812">Transmembrane</keyword>
<dbReference type="Pfam" id="PF25990">
    <property type="entry name" value="Beta-barrel_YknX"/>
    <property type="match status" value="1"/>
</dbReference>
<comment type="subcellular location">
    <subcellularLocation>
        <location evidence="1">Cell envelope</location>
    </subcellularLocation>
</comment>
<dbReference type="GO" id="GO:0030313">
    <property type="term" value="C:cell envelope"/>
    <property type="evidence" value="ECO:0007669"/>
    <property type="project" value="UniProtKB-SubCell"/>
</dbReference>
<dbReference type="InterPro" id="IPR058627">
    <property type="entry name" value="MdtA-like_C"/>
</dbReference>
<organism evidence="6 7">
    <name type="scientific">Clostridium baratii str. Sullivan</name>
    <dbReference type="NCBI Taxonomy" id="1415775"/>
    <lineage>
        <taxon>Bacteria</taxon>
        <taxon>Bacillati</taxon>
        <taxon>Bacillota</taxon>
        <taxon>Clostridia</taxon>
        <taxon>Eubacteriales</taxon>
        <taxon>Clostridiaceae</taxon>
        <taxon>Clostridium</taxon>
    </lineage>
</organism>
<dbReference type="OrthoDB" id="1725043at2"/>
<dbReference type="eggNOG" id="COG0845">
    <property type="taxonomic scope" value="Bacteria"/>
</dbReference>
<reference evidence="6 7" key="1">
    <citation type="journal article" date="2015" name="Infect. Genet. Evol.">
        <title>Genomic sequences of six botulinum neurotoxin-producing strains representing three clostridial species illustrate the mobility and diversity of botulinum neurotoxin genes.</title>
        <authorList>
            <person name="Smith T.J."/>
            <person name="Hill K.K."/>
            <person name="Xie G."/>
            <person name="Foley B.T."/>
            <person name="Williamson C.H."/>
            <person name="Foster J.T."/>
            <person name="Johnson S.L."/>
            <person name="Chertkov O."/>
            <person name="Teshima H."/>
            <person name="Gibbons H.S."/>
            <person name="Johnsky L.A."/>
            <person name="Karavis M.A."/>
            <person name="Smith L.A."/>
        </authorList>
    </citation>
    <scope>NUCLEOTIDE SEQUENCE [LARGE SCALE GENOMIC DNA]</scope>
    <source>
        <strain evidence="6">Sullivan</strain>
    </source>
</reference>
<evidence type="ECO:0000259" key="4">
    <source>
        <dbReference type="Pfam" id="PF25967"/>
    </source>
</evidence>
<dbReference type="Gene3D" id="2.40.30.170">
    <property type="match status" value="1"/>
</dbReference>
<accession>A0A0A7FUI6</accession>
<evidence type="ECO:0000259" key="5">
    <source>
        <dbReference type="Pfam" id="PF25990"/>
    </source>
</evidence>
<feature type="domain" description="Multidrug resistance protein MdtA-like C-terminal permuted SH3" evidence="4">
    <location>
        <begin position="156"/>
        <end position="208"/>
    </location>
</feature>
<dbReference type="STRING" id="1561.NPD11_719"/>
<evidence type="ECO:0000256" key="3">
    <source>
        <dbReference type="SAM" id="Phobius"/>
    </source>
</evidence>
<evidence type="ECO:0000256" key="2">
    <source>
        <dbReference type="ARBA" id="ARBA00023054"/>
    </source>
</evidence>
<dbReference type="KEGG" id="cbv:U729_2301"/>
<keyword evidence="2" id="KW-0175">Coiled coil</keyword>
<sequence length="227" mass="24923">MKKNSKKILTIVICIIFAVGAYIIYSNIENKNNKKANEDVYETAKVKSGEIKVTVSSSGVVVPKNLRNPDYNDLQFQLTVDEMDIVNLKKDQTVNIEINAFPDKVFKGTIKDIADTGTTVNGVTTYPVLVTFDKKINGLKSGMTGTSTITTEKKNNILYVPIDAINQKEDGENYVIDPSNGEGKTVKTGIHNDDSIQITEGLKEGDEVRLPTLVKKSSTGFPPMMGK</sequence>
<keyword evidence="3" id="KW-1133">Transmembrane helix</keyword>
<feature type="domain" description="YknX-like beta-barrel" evidence="5">
    <location>
        <begin position="75"/>
        <end position="144"/>
    </location>
</feature>
<dbReference type="Proteomes" id="UP000030635">
    <property type="component" value="Chromosome"/>
</dbReference>
<dbReference type="InterPro" id="IPR058636">
    <property type="entry name" value="Beta-barrel_YknX"/>
</dbReference>